<dbReference type="EMBL" id="FPKS01000004">
    <property type="protein sequence ID" value="SFZ73777.1"/>
    <property type="molecule type" value="Genomic_DNA"/>
</dbReference>
<dbReference type="InterPro" id="IPR052922">
    <property type="entry name" value="Cytidylate_Kinase-2"/>
</dbReference>
<dbReference type="Proteomes" id="UP000185655">
    <property type="component" value="Unassembled WGS sequence"/>
</dbReference>
<gene>
    <name evidence="1" type="ORF">SAMN02746068_00938</name>
</gene>
<keyword evidence="1" id="KW-0808">Transferase</keyword>
<dbReference type="AlphaFoldDB" id="A0A1K2HB88"/>
<protein>
    <submittedName>
        <fullName evidence="1">Adenylate kinase</fullName>
    </submittedName>
</protein>
<evidence type="ECO:0000313" key="1">
    <source>
        <dbReference type="EMBL" id="SFZ73777.1"/>
    </source>
</evidence>
<dbReference type="PANTHER" id="PTHR37816">
    <property type="entry name" value="YALI0E33011P"/>
    <property type="match status" value="1"/>
</dbReference>
<dbReference type="STRING" id="1122154.SAMN02746068_00938"/>
<dbReference type="GO" id="GO:0016301">
    <property type="term" value="F:kinase activity"/>
    <property type="evidence" value="ECO:0007669"/>
    <property type="project" value="UniProtKB-KW"/>
</dbReference>
<dbReference type="PANTHER" id="PTHR37816:SF3">
    <property type="entry name" value="MODULATES DNA TOPOLOGY"/>
    <property type="match status" value="1"/>
</dbReference>
<evidence type="ECO:0000313" key="2">
    <source>
        <dbReference type="Proteomes" id="UP000185655"/>
    </source>
</evidence>
<dbReference type="Gene3D" id="3.40.50.300">
    <property type="entry name" value="P-loop containing nucleotide triphosphate hydrolases"/>
    <property type="match status" value="1"/>
</dbReference>
<dbReference type="Pfam" id="PF01202">
    <property type="entry name" value="SKI"/>
    <property type="match status" value="1"/>
</dbReference>
<accession>A0A1K2HB88</accession>
<dbReference type="RefSeq" id="WP_031366271.1">
    <property type="nucleotide sequence ID" value="NZ_FPKS01000004.1"/>
</dbReference>
<organism evidence="1 2">
    <name type="scientific">Pseudolactococcus chungangensis CAU 28 = DSM 22330</name>
    <dbReference type="NCBI Taxonomy" id="1122154"/>
    <lineage>
        <taxon>Bacteria</taxon>
        <taxon>Bacillati</taxon>
        <taxon>Bacillota</taxon>
        <taxon>Bacilli</taxon>
        <taxon>Lactobacillales</taxon>
        <taxon>Streptococcaceae</taxon>
        <taxon>Pseudolactococcus</taxon>
    </lineage>
</organism>
<reference evidence="1 2" key="1">
    <citation type="submission" date="2016-11" db="EMBL/GenBank/DDBJ databases">
        <authorList>
            <person name="Jaros S."/>
            <person name="Januszkiewicz K."/>
            <person name="Wedrychowicz H."/>
        </authorList>
    </citation>
    <scope>NUCLEOTIDE SEQUENCE [LARGE SCALE GENOMIC DNA]</scope>
    <source>
        <strain evidence="1 2">DSM 22330</strain>
    </source>
</reference>
<keyword evidence="1" id="KW-0418">Kinase</keyword>
<name>A0A1K2HB88_9LACT</name>
<dbReference type="InterPro" id="IPR027417">
    <property type="entry name" value="P-loop_NTPase"/>
</dbReference>
<proteinExistence type="predicted"/>
<sequence>MKIIIIGIAGAGKSTLARRLADSLNLPVLHLDTLWHATDYSAEAERLFREKQQTFINSHEHWLIDGNYSGSLDERLPYVDKIIWLKMSRFKAIFRVMKRSWAFHKNRQSRPEMPSEFTEKLDSAYLDFLKFVWDFPKKSNKRLAAQLDQFQTWDKVVVLKNQREIEKYLTNEAKNL</sequence>
<dbReference type="OrthoDB" id="1201990at2"/>
<dbReference type="InterPro" id="IPR031322">
    <property type="entry name" value="Shikimate/glucono_kinase"/>
</dbReference>
<dbReference type="SUPFAM" id="SSF52540">
    <property type="entry name" value="P-loop containing nucleoside triphosphate hydrolases"/>
    <property type="match status" value="1"/>
</dbReference>